<organism evidence="17 18">
    <name type="scientific">Pantherophis guttatus</name>
    <name type="common">Corn snake</name>
    <name type="synonym">Elaphe guttata</name>
    <dbReference type="NCBI Taxonomy" id="94885"/>
    <lineage>
        <taxon>Eukaryota</taxon>
        <taxon>Metazoa</taxon>
        <taxon>Chordata</taxon>
        <taxon>Craniata</taxon>
        <taxon>Vertebrata</taxon>
        <taxon>Euteleostomi</taxon>
        <taxon>Lepidosauria</taxon>
        <taxon>Squamata</taxon>
        <taxon>Bifurcata</taxon>
        <taxon>Unidentata</taxon>
        <taxon>Episquamata</taxon>
        <taxon>Toxicofera</taxon>
        <taxon>Serpentes</taxon>
        <taxon>Colubroidea</taxon>
        <taxon>Colubridae</taxon>
        <taxon>Colubrinae</taxon>
        <taxon>Pantherophis</taxon>
    </lineage>
</organism>
<evidence type="ECO:0000256" key="9">
    <source>
        <dbReference type="PROSITE-ProRule" id="PRU00076"/>
    </source>
</evidence>
<keyword evidence="13" id="KW-0732">Signal</keyword>
<comment type="subcellular location">
    <subcellularLocation>
        <location evidence="1">Membrane</location>
        <topology evidence="1">Single-pass membrane protein</topology>
    </subcellularLocation>
    <subcellularLocation>
        <location evidence="2">Secreted</location>
    </subcellularLocation>
</comment>
<dbReference type="SMART" id="SM00608">
    <property type="entry name" value="ACR"/>
    <property type="match status" value="1"/>
</dbReference>
<evidence type="ECO:0000256" key="10">
    <source>
        <dbReference type="PROSITE-ProRule" id="PRU00276"/>
    </source>
</evidence>
<feature type="disulfide bond" evidence="10">
    <location>
        <begin position="361"/>
        <end position="366"/>
    </location>
</feature>
<keyword evidence="6 12" id="KW-1133">Transmembrane helix</keyword>
<keyword evidence="5 12" id="KW-0812">Transmembrane</keyword>
<feature type="disulfide bond" evidence="10">
    <location>
        <begin position="528"/>
        <end position="533"/>
    </location>
</feature>
<dbReference type="SUPFAM" id="SSF55486">
    <property type="entry name" value="Metalloproteases ('zincins'), catalytic domain"/>
    <property type="match status" value="2"/>
</dbReference>
<evidence type="ECO:0000256" key="6">
    <source>
        <dbReference type="ARBA" id="ARBA00022989"/>
    </source>
</evidence>
<gene>
    <name evidence="18" type="primary">ADAM9</name>
</gene>
<dbReference type="PROSITE" id="PS50215">
    <property type="entry name" value="ADAM_MEPRO"/>
    <property type="match status" value="2"/>
</dbReference>
<dbReference type="InterPro" id="IPR001762">
    <property type="entry name" value="Disintegrin_dom"/>
</dbReference>
<evidence type="ECO:0000256" key="7">
    <source>
        <dbReference type="ARBA" id="ARBA00023136"/>
    </source>
</evidence>
<protein>
    <submittedName>
        <fullName evidence="18">Disintegrin and metalloproteinase domain-containing protein 9</fullName>
    </submittedName>
</protein>
<evidence type="ECO:0000259" key="14">
    <source>
        <dbReference type="PROSITE" id="PS50026"/>
    </source>
</evidence>
<feature type="chain" id="PRO_5045903516" evidence="13">
    <location>
        <begin position="26"/>
        <end position="936"/>
    </location>
</feature>
<feature type="domain" description="Disintegrin" evidence="15">
    <location>
        <begin position="410"/>
        <end position="462"/>
    </location>
</feature>
<dbReference type="PANTHER" id="PTHR11905">
    <property type="entry name" value="ADAM A DISINTEGRIN AND METALLOPROTEASE DOMAIN"/>
    <property type="match status" value="1"/>
</dbReference>
<dbReference type="Pfam" id="PF08516">
    <property type="entry name" value="ADAM_CR"/>
    <property type="match status" value="1"/>
</dbReference>
<feature type="transmembrane region" description="Helical" evidence="12">
    <location>
        <begin position="879"/>
        <end position="899"/>
    </location>
</feature>
<dbReference type="Pfam" id="PF01421">
    <property type="entry name" value="Reprolysin"/>
    <property type="match status" value="2"/>
</dbReference>
<evidence type="ECO:0000256" key="13">
    <source>
        <dbReference type="SAM" id="SignalP"/>
    </source>
</evidence>
<dbReference type="InterPro" id="IPR006586">
    <property type="entry name" value="ADAM_Cys-rich"/>
</dbReference>
<accession>A0ABM3YXQ2</accession>
<dbReference type="SUPFAM" id="SSF57552">
    <property type="entry name" value="Blood coagulation inhibitor (disintegrin)"/>
    <property type="match status" value="2"/>
</dbReference>
<dbReference type="RefSeq" id="XP_060540880.1">
    <property type="nucleotide sequence ID" value="XM_060684897.1"/>
</dbReference>
<dbReference type="Gene3D" id="4.10.70.10">
    <property type="entry name" value="Disintegrin domain"/>
    <property type="match status" value="2"/>
</dbReference>
<dbReference type="GO" id="GO:0008237">
    <property type="term" value="F:metallopeptidase activity"/>
    <property type="evidence" value="ECO:0007669"/>
    <property type="project" value="UniProtKB-KW"/>
</dbReference>
<evidence type="ECO:0000256" key="4">
    <source>
        <dbReference type="ARBA" id="ARBA00022656"/>
    </source>
</evidence>
<dbReference type="PROSITE" id="PS50026">
    <property type="entry name" value="EGF_3"/>
    <property type="match status" value="1"/>
</dbReference>
<feature type="disulfide bond" evidence="9">
    <location>
        <begin position="836"/>
        <end position="845"/>
    </location>
</feature>
<dbReference type="Pfam" id="PF00200">
    <property type="entry name" value="Disintegrin"/>
    <property type="match status" value="2"/>
</dbReference>
<dbReference type="Pfam" id="PF01562">
    <property type="entry name" value="Pep_M12B_propep"/>
    <property type="match status" value="1"/>
</dbReference>
<keyword evidence="8 9" id="KW-1015">Disulfide bond</keyword>
<dbReference type="PROSITE" id="PS01186">
    <property type="entry name" value="EGF_2"/>
    <property type="match status" value="1"/>
</dbReference>
<feature type="domain" description="EGF-like" evidence="14">
    <location>
        <begin position="812"/>
        <end position="846"/>
    </location>
</feature>
<dbReference type="InterPro" id="IPR034027">
    <property type="entry name" value="Reprolysin_adamalysin"/>
</dbReference>
<dbReference type="PANTHER" id="PTHR11905:SF136">
    <property type="entry name" value="DISINTEGRIN AND METALLOPROTEINASE DOMAIN-CONTAINING PROTEIN 9"/>
    <property type="match status" value="1"/>
</dbReference>
<dbReference type="GeneID" id="117658244"/>
<keyword evidence="3" id="KW-0964">Secreted</keyword>
<dbReference type="SMART" id="SM00050">
    <property type="entry name" value="DISIN"/>
    <property type="match status" value="2"/>
</dbReference>
<feature type="binding site" evidence="10">
    <location>
        <position position="353"/>
    </location>
    <ligand>
        <name>Zn(2+)</name>
        <dbReference type="ChEBI" id="CHEBI:29105"/>
        <note>catalytic</note>
    </ligand>
</feature>
<dbReference type="InterPro" id="IPR001590">
    <property type="entry name" value="Peptidase_M12B"/>
</dbReference>
<evidence type="ECO:0000313" key="18">
    <source>
        <dbReference type="RefSeq" id="XP_060540880.1"/>
    </source>
</evidence>
<evidence type="ECO:0000256" key="2">
    <source>
        <dbReference type="ARBA" id="ARBA00004613"/>
    </source>
</evidence>
<dbReference type="PROSITE" id="PS50214">
    <property type="entry name" value="DISINTEGRIN_2"/>
    <property type="match status" value="2"/>
</dbReference>
<evidence type="ECO:0000256" key="5">
    <source>
        <dbReference type="ARBA" id="ARBA00022692"/>
    </source>
</evidence>
<keyword evidence="10" id="KW-0862">Zinc</keyword>
<proteinExistence type="predicted"/>
<feature type="domain" description="Peptidase M12B" evidence="16">
    <location>
        <begin position="208"/>
        <end position="402"/>
    </location>
</feature>
<keyword evidence="4" id="KW-0800">Toxin</keyword>
<keyword evidence="18" id="KW-0378">Hydrolase</keyword>
<evidence type="ECO:0000256" key="1">
    <source>
        <dbReference type="ARBA" id="ARBA00004167"/>
    </source>
</evidence>
<evidence type="ECO:0000259" key="15">
    <source>
        <dbReference type="PROSITE" id="PS50214"/>
    </source>
</evidence>
<sequence>MRTAASARGSGLLLRLLLLLCPARSFPHQQPGFQSLSHLSSYEIIVPKRIEREEQRTQPQHLVDKLSFNVIIEGREYIIHLRRNKDLMSQDFTIYTYNRSGSLQTETPNLQKHCHYQGYVEGVSDSTVAISTCFGLRGIVQMQDVTYGIEPINSTSYHAVYRMKNVKKEPRSCGVSHLEGNWETADAQHHPDVPLMARRKRSVLQQTRYVELFIVVDKERYYLLGQNKTAVREEMVQLANLLDSMYIMLNIRIVLVGLEIWTLENKIRMEGAAGDVLANFVQWRERDLIPRRRHDSAQLVLRKDFGGTAGMAYVGTVCSKSHSGGINVFGPTSVQAFASIVAHELGHNLGMNHDDDRNCHCETGNCIMNSGASGARNFSACSEEDFEKLTLNKGGSCLLNIPRPEETYSIPYCGNKLVDAGEECDCGSVEECKSDPCCEAGTCRLRSGSGCGYGDCCKDCQVTNSVLYREKPNYVGAAFTGKLCLRNFDAAIALYEKTITLETFSVILAQLLGFSLGMEYEDGKDCKCPGAVCIMHTNAVNSNGIKKFSSCSIVDFQNFIKFKSPPCLSNRPNLKLYSRKKLPKGRSACGNGILEPGEKCDCGSIEHCKRSKCCTSSCTFQRGAVCSNELCCENCKFKPRDTICRQPLDKHCDFPEYCNGSSAICPDNVYVQNGAGCASNTGFCYSGSCQSADLHCQEFFGSRSRNAPQVCYEVNSQADRFGHCGIDLKRNFKTCSLRDLRCGKLICTYPYGTPYTKINVPVLYMPVKNVVCVSLDLKHPEGTPDPMMVKEGTKCGLGKICLRQKCENHGNLNYDCNSAKKCSGHGVCNNKRNCHCDPGWAPPDCRIKGSPMGGSIDSGLRYLDLDLAKKAREDTMRTWILLSIFLFLPIIIGSSLLAVKWKRIKKSCFEDDELDEDSESFSRSEESNTSEKTSFS</sequence>
<feature type="binding site" evidence="10">
    <location>
        <position position="347"/>
    </location>
    <ligand>
        <name>Zn(2+)</name>
        <dbReference type="ChEBI" id="CHEBI:29105"/>
        <note>catalytic</note>
    </ligand>
</feature>
<keyword evidence="10" id="KW-0479">Metal-binding</keyword>
<evidence type="ECO:0000313" key="17">
    <source>
        <dbReference type="Proteomes" id="UP001652622"/>
    </source>
</evidence>
<feature type="region of interest" description="Disordered" evidence="11">
    <location>
        <begin position="911"/>
        <end position="936"/>
    </location>
</feature>
<feature type="domain" description="Peptidase M12B" evidence="16">
    <location>
        <begin position="473"/>
        <end position="572"/>
    </location>
</feature>
<feature type="signal peptide" evidence="13">
    <location>
        <begin position="1"/>
        <end position="25"/>
    </location>
</feature>
<feature type="domain" description="Disintegrin" evidence="15">
    <location>
        <begin position="586"/>
        <end position="673"/>
    </location>
</feature>
<keyword evidence="18" id="KW-0482">Metalloprotease</keyword>
<evidence type="ECO:0000256" key="12">
    <source>
        <dbReference type="SAM" id="Phobius"/>
    </source>
</evidence>
<dbReference type="InterPro" id="IPR024079">
    <property type="entry name" value="MetalloPept_cat_dom_sf"/>
</dbReference>
<evidence type="ECO:0000256" key="8">
    <source>
        <dbReference type="ARBA" id="ARBA00023157"/>
    </source>
</evidence>
<evidence type="ECO:0000256" key="3">
    <source>
        <dbReference type="ARBA" id="ARBA00022525"/>
    </source>
</evidence>
<evidence type="ECO:0000259" key="16">
    <source>
        <dbReference type="PROSITE" id="PS50215"/>
    </source>
</evidence>
<evidence type="ECO:0000256" key="11">
    <source>
        <dbReference type="SAM" id="MobiDB-lite"/>
    </source>
</evidence>
<dbReference type="CDD" id="cd04269">
    <property type="entry name" value="ZnMc_adamalysin_II_like"/>
    <property type="match status" value="1"/>
</dbReference>
<dbReference type="InterPro" id="IPR000742">
    <property type="entry name" value="EGF"/>
</dbReference>
<keyword evidence="7 12" id="KW-0472">Membrane</keyword>
<feature type="binding site" evidence="10">
    <location>
        <position position="343"/>
    </location>
    <ligand>
        <name>Zn(2+)</name>
        <dbReference type="ChEBI" id="CHEBI:29105"/>
        <note>catalytic</note>
    </ligand>
</feature>
<dbReference type="Proteomes" id="UP001652622">
    <property type="component" value="Unplaced"/>
</dbReference>
<keyword evidence="9" id="KW-0245">EGF-like domain</keyword>
<dbReference type="InterPro" id="IPR036436">
    <property type="entry name" value="Disintegrin_dom_sf"/>
</dbReference>
<name>A0ABM3YXQ2_PANGU</name>
<dbReference type="InterPro" id="IPR002870">
    <property type="entry name" value="Peptidase_M12B_N"/>
</dbReference>
<keyword evidence="17" id="KW-1185">Reference proteome</keyword>
<reference evidence="18" key="1">
    <citation type="submission" date="2025-08" db="UniProtKB">
        <authorList>
            <consortium name="RefSeq"/>
        </authorList>
    </citation>
    <scope>IDENTIFICATION</scope>
    <source>
        <tissue evidence="18">Blood</tissue>
    </source>
</reference>
<feature type="active site" evidence="10">
    <location>
        <position position="344"/>
    </location>
</feature>
<comment type="caution">
    <text evidence="9">Lacks conserved residue(s) required for the propagation of feature annotation.</text>
</comment>
<keyword evidence="18" id="KW-0645">Protease</keyword>
<dbReference type="Gene3D" id="3.40.390.10">
    <property type="entry name" value="Collagenase (Catalytic Domain)"/>
    <property type="match status" value="2"/>
</dbReference>